<feature type="transmembrane region" description="Helical" evidence="5">
    <location>
        <begin position="171"/>
        <end position="188"/>
    </location>
</feature>
<gene>
    <name evidence="7" type="ORF">RO785_14745</name>
</gene>
<keyword evidence="3 5" id="KW-1133">Transmembrane helix</keyword>
<feature type="transmembrane region" description="Helical" evidence="5">
    <location>
        <begin position="292"/>
        <end position="314"/>
    </location>
</feature>
<evidence type="ECO:0000259" key="6">
    <source>
        <dbReference type="Pfam" id="PF04932"/>
    </source>
</evidence>
<feature type="transmembrane region" description="Helical" evidence="5">
    <location>
        <begin position="82"/>
        <end position="103"/>
    </location>
</feature>
<comment type="subcellular location">
    <subcellularLocation>
        <location evidence="1">Membrane</location>
        <topology evidence="1">Multi-pass membrane protein</topology>
    </subcellularLocation>
</comment>
<comment type="caution">
    <text evidence="7">The sequence shown here is derived from an EMBL/GenBank/DDBJ whole genome shotgun (WGS) entry which is preliminary data.</text>
</comment>
<organism evidence="7 8">
    <name type="scientific">Bacteroides cellulosilyticus</name>
    <dbReference type="NCBI Taxonomy" id="246787"/>
    <lineage>
        <taxon>Bacteria</taxon>
        <taxon>Pseudomonadati</taxon>
        <taxon>Bacteroidota</taxon>
        <taxon>Bacteroidia</taxon>
        <taxon>Bacteroidales</taxon>
        <taxon>Bacteroidaceae</taxon>
        <taxon>Bacteroides</taxon>
    </lineage>
</organism>
<evidence type="ECO:0000256" key="4">
    <source>
        <dbReference type="ARBA" id="ARBA00023136"/>
    </source>
</evidence>
<evidence type="ECO:0000256" key="1">
    <source>
        <dbReference type="ARBA" id="ARBA00004141"/>
    </source>
</evidence>
<feature type="domain" description="O-antigen ligase-related" evidence="6">
    <location>
        <begin position="258"/>
        <end position="399"/>
    </location>
</feature>
<dbReference type="PANTHER" id="PTHR37422:SF17">
    <property type="entry name" value="O-ANTIGEN LIGASE"/>
    <property type="match status" value="1"/>
</dbReference>
<feature type="transmembrane region" description="Helical" evidence="5">
    <location>
        <begin position="228"/>
        <end position="247"/>
    </location>
</feature>
<reference evidence="7" key="1">
    <citation type="submission" date="2023-08" db="EMBL/GenBank/DDBJ databases">
        <title>Reintroducing virulent viruses to syntetic microbiomes.</title>
        <authorList>
            <person name="Wilde J."/>
            <person name="Boyes R."/>
            <person name="Robinson A.V."/>
            <person name="Daisley B.A."/>
            <person name="Allen-Vercoe E."/>
        </authorList>
    </citation>
    <scope>NUCLEOTIDE SEQUENCE</scope>
    <source>
        <strain evidence="7">225I_12FAA</strain>
    </source>
</reference>
<keyword evidence="2 5" id="KW-0812">Transmembrane</keyword>
<dbReference type="Pfam" id="PF04932">
    <property type="entry name" value="Wzy_C"/>
    <property type="match status" value="1"/>
</dbReference>
<protein>
    <submittedName>
        <fullName evidence="7">O-antigen ligase family protein</fullName>
    </submittedName>
</protein>
<accession>A0AAW8VJY1</accession>
<name>A0AAW8VJY1_9BACE</name>
<dbReference type="GO" id="GO:0016020">
    <property type="term" value="C:membrane"/>
    <property type="evidence" value="ECO:0007669"/>
    <property type="project" value="UniProtKB-SubCell"/>
</dbReference>
<evidence type="ECO:0000313" key="8">
    <source>
        <dbReference type="Proteomes" id="UP001266995"/>
    </source>
</evidence>
<feature type="transmembrane region" description="Helical" evidence="5">
    <location>
        <begin position="115"/>
        <end position="135"/>
    </location>
</feature>
<dbReference type="GO" id="GO:0016874">
    <property type="term" value="F:ligase activity"/>
    <property type="evidence" value="ECO:0007669"/>
    <property type="project" value="UniProtKB-KW"/>
</dbReference>
<evidence type="ECO:0000256" key="2">
    <source>
        <dbReference type="ARBA" id="ARBA00022692"/>
    </source>
</evidence>
<dbReference type="AlphaFoldDB" id="A0AAW8VJY1"/>
<keyword evidence="4 5" id="KW-0472">Membrane</keyword>
<evidence type="ECO:0000256" key="3">
    <source>
        <dbReference type="ARBA" id="ARBA00022989"/>
    </source>
</evidence>
<evidence type="ECO:0000256" key="5">
    <source>
        <dbReference type="SAM" id="Phobius"/>
    </source>
</evidence>
<proteinExistence type="predicted"/>
<evidence type="ECO:0000313" key="7">
    <source>
        <dbReference type="EMBL" id="MDT4512229.1"/>
    </source>
</evidence>
<dbReference type="Proteomes" id="UP001266995">
    <property type="component" value="Unassembled WGS sequence"/>
</dbReference>
<sequence length="479" mass="53538">MAQKEYISPIFLLYFGLVTGLAAIVICAALGSLFGIFIVMAMPAMLYYLLQTIRMPIIAFYGLFILNYFIIAIMRYTHTSGLSAIMDIGLLYICFATVTHSILTQKLPWKNAFNFLTMGALVWALFCFFQLLNPTAISEAWMSSRNIIYSGLVVSFIASVLVTQYKHVKQLLFLLSILVLLACIKAFMQKYIGFDGSEKQWLAEGGARTHIIATGTRYFSFFTDAGNFGSNMGFASVVFGISAIYTSNKNMRIYYIIIALLALCGLFMSGTRGAIAVPLGGLLLFCLISKKFSLMAITAIIGICIYTFFAFTYIGQGNAMIRRMRTTFRPTEDASFNVRLDNQKKLAEYLRERPFGEGLGLGGVEAKRFAERATTLIPHDSTYVKIWMETGIVGLTLYLGLLITALLWACFIIMFKVKHKKLRGILTAMLCGIFGLMISAYGNAFFNQFPTQIIVFTCLTIAINGHRIEKYTIDNQTNK</sequence>
<feature type="transmembrane region" description="Helical" evidence="5">
    <location>
        <begin position="46"/>
        <end position="70"/>
    </location>
</feature>
<keyword evidence="7" id="KW-0436">Ligase</keyword>
<feature type="transmembrane region" description="Helical" evidence="5">
    <location>
        <begin position="147"/>
        <end position="165"/>
    </location>
</feature>
<feature type="transmembrane region" description="Helical" evidence="5">
    <location>
        <begin position="392"/>
        <end position="415"/>
    </location>
</feature>
<feature type="transmembrane region" description="Helical" evidence="5">
    <location>
        <begin position="422"/>
        <end position="442"/>
    </location>
</feature>
<dbReference type="EMBL" id="JAVSNH010000001">
    <property type="protein sequence ID" value="MDT4512229.1"/>
    <property type="molecule type" value="Genomic_DNA"/>
</dbReference>
<dbReference type="PANTHER" id="PTHR37422">
    <property type="entry name" value="TEICHURONIC ACID BIOSYNTHESIS PROTEIN TUAE"/>
    <property type="match status" value="1"/>
</dbReference>
<dbReference type="InterPro" id="IPR007016">
    <property type="entry name" value="O-antigen_ligase-rel_domated"/>
</dbReference>
<feature type="transmembrane region" description="Helical" evidence="5">
    <location>
        <begin position="12"/>
        <end position="40"/>
    </location>
</feature>
<dbReference type="InterPro" id="IPR051533">
    <property type="entry name" value="WaaL-like"/>
</dbReference>
<dbReference type="RefSeq" id="WP_118436260.1">
    <property type="nucleotide sequence ID" value="NZ_JADMQL010000021.1"/>
</dbReference>
<feature type="transmembrane region" description="Helical" evidence="5">
    <location>
        <begin position="253"/>
        <end position="285"/>
    </location>
</feature>